<dbReference type="HOGENOM" id="CLU_163549_0_0_1"/>
<dbReference type="Proteomes" id="UP000054321">
    <property type="component" value="Unassembled WGS sequence"/>
</dbReference>
<evidence type="ECO:0000313" key="2">
    <source>
        <dbReference type="Proteomes" id="UP000054321"/>
    </source>
</evidence>
<dbReference type="STRING" id="913774.A0A0C3H359"/>
<gene>
    <name evidence="1" type="ORF">OIDMADRAFT_18389</name>
</gene>
<accession>A0A0C3H359</accession>
<sequence>MAPLTPHWAQPSHPEIQEVLVSSPTEFTTRSISRVSLPPYGVFAKMSFPPCTRAEKPTYATVQMGRDEHLNLNSDLVYINHSCEPSLVSLP</sequence>
<dbReference type="PANTHER" id="PTHR12350:SF19">
    <property type="entry name" value="SET DOMAIN-CONTAINING PROTEIN"/>
    <property type="match status" value="1"/>
</dbReference>
<dbReference type="OrthoDB" id="5984008at2759"/>
<dbReference type="InterPro" id="IPR053201">
    <property type="entry name" value="Flavunoidine_N-MTase"/>
</dbReference>
<reference evidence="2" key="2">
    <citation type="submission" date="2015-01" db="EMBL/GenBank/DDBJ databases">
        <title>Evolutionary Origins and Diversification of the Mycorrhizal Mutualists.</title>
        <authorList>
            <consortium name="DOE Joint Genome Institute"/>
            <consortium name="Mycorrhizal Genomics Consortium"/>
            <person name="Kohler A."/>
            <person name="Kuo A."/>
            <person name="Nagy L.G."/>
            <person name="Floudas D."/>
            <person name="Copeland A."/>
            <person name="Barry K.W."/>
            <person name="Cichocki N."/>
            <person name="Veneault-Fourrey C."/>
            <person name="LaButti K."/>
            <person name="Lindquist E.A."/>
            <person name="Lipzen A."/>
            <person name="Lundell T."/>
            <person name="Morin E."/>
            <person name="Murat C."/>
            <person name="Riley R."/>
            <person name="Ohm R."/>
            <person name="Sun H."/>
            <person name="Tunlid A."/>
            <person name="Henrissat B."/>
            <person name="Grigoriev I.V."/>
            <person name="Hibbett D.S."/>
            <person name="Martin F."/>
        </authorList>
    </citation>
    <scope>NUCLEOTIDE SEQUENCE [LARGE SCALE GENOMIC DNA]</scope>
    <source>
        <strain evidence="2">Zn</strain>
    </source>
</reference>
<reference evidence="1 2" key="1">
    <citation type="submission" date="2014-04" db="EMBL/GenBank/DDBJ databases">
        <authorList>
            <consortium name="DOE Joint Genome Institute"/>
            <person name="Kuo A."/>
            <person name="Martino E."/>
            <person name="Perotto S."/>
            <person name="Kohler A."/>
            <person name="Nagy L.G."/>
            <person name="Floudas D."/>
            <person name="Copeland A."/>
            <person name="Barry K.W."/>
            <person name="Cichocki N."/>
            <person name="Veneault-Fourrey C."/>
            <person name="LaButti K."/>
            <person name="Lindquist E.A."/>
            <person name="Lipzen A."/>
            <person name="Lundell T."/>
            <person name="Morin E."/>
            <person name="Murat C."/>
            <person name="Sun H."/>
            <person name="Tunlid A."/>
            <person name="Henrissat B."/>
            <person name="Grigoriev I.V."/>
            <person name="Hibbett D.S."/>
            <person name="Martin F."/>
            <person name="Nordberg H.P."/>
            <person name="Cantor M.N."/>
            <person name="Hua S.X."/>
        </authorList>
    </citation>
    <scope>NUCLEOTIDE SEQUENCE [LARGE SCALE GENOMIC DNA]</scope>
    <source>
        <strain evidence="1 2">Zn</strain>
    </source>
</reference>
<evidence type="ECO:0000313" key="1">
    <source>
        <dbReference type="EMBL" id="KIN02591.1"/>
    </source>
</evidence>
<organism evidence="1 2">
    <name type="scientific">Oidiodendron maius (strain Zn)</name>
    <dbReference type="NCBI Taxonomy" id="913774"/>
    <lineage>
        <taxon>Eukaryota</taxon>
        <taxon>Fungi</taxon>
        <taxon>Dikarya</taxon>
        <taxon>Ascomycota</taxon>
        <taxon>Pezizomycotina</taxon>
        <taxon>Leotiomycetes</taxon>
        <taxon>Leotiomycetes incertae sedis</taxon>
        <taxon>Myxotrichaceae</taxon>
        <taxon>Oidiodendron</taxon>
    </lineage>
</organism>
<dbReference type="PANTHER" id="PTHR12350">
    <property type="entry name" value="HISTONE-LYSINE N-METHYLTRANSFERASE-RELATED"/>
    <property type="match status" value="1"/>
</dbReference>
<name>A0A0C3H359_OIDMZ</name>
<keyword evidence="2" id="KW-1185">Reference proteome</keyword>
<protein>
    <recommendedName>
        <fullName evidence="3">SET domain-containing protein</fullName>
    </recommendedName>
</protein>
<dbReference type="EMBL" id="KN832874">
    <property type="protein sequence ID" value="KIN02591.1"/>
    <property type="molecule type" value="Genomic_DNA"/>
</dbReference>
<proteinExistence type="predicted"/>
<dbReference type="InParanoid" id="A0A0C3H359"/>
<evidence type="ECO:0008006" key="3">
    <source>
        <dbReference type="Google" id="ProtNLM"/>
    </source>
</evidence>
<dbReference type="AlphaFoldDB" id="A0A0C3H359"/>